<dbReference type="Pfam" id="PF05641">
    <property type="entry name" value="Agenet"/>
    <property type="match status" value="1"/>
</dbReference>
<name>A0ABQ8I4R2_9ROSI</name>
<dbReference type="Pfam" id="PF05266">
    <property type="entry name" value="DUF724"/>
    <property type="match status" value="1"/>
</dbReference>
<keyword evidence="1" id="KW-0813">Transport</keyword>
<feature type="domain" description="Agenet" evidence="4">
    <location>
        <begin position="91"/>
        <end position="149"/>
    </location>
</feature>
<dbReference type="InterPro" id="IPR014002">
    <property type="entry name" value="Agenet_dom_plant"/>
</dbReference>
<dbReference type="EMBL" id="JAFEMO010000004">
    <property type="protein sequence ID" value="KAH7571538.1"/>
    <property type="molecule type" value="Genomic_DNA"/>
</dbReference>
<sequence>MKMGSADSDLFGEGSLVEVSSEADGFPGMWYVAKVLERPPSTLSPPSSTKKEMILVEYQQLHSNGGTKLIKPVNFKFVRPLPPDVSDNEHQTLEVNDLVDGYLVDAWWVGVVYEVLKEEPRGYSVLLSNPPDLINFKHSDVRLHLDWVDHKWVRLQKQIMQQKEVVTSNQKREEDKKCGGAEGTVVGEECATIGVELAIIEEPTETATELSDSGSKAKDIEMAIPCNTVDVDEPTCLPTILVDSSDYVNVGSSCPDKCGRTINQSSELKQRSNEVVVHHDEGAAIIDNMESSPVLRFIQSMEVFQSMPQEPHFRPLAECEEVCWEGLALGHMMTFVNVVKRASKLQVNAPRSNFDSLFKCLAELELQGFDVKAVRNRLLELQSMKESQEQLKTKSKKIKSEILEQIHERTKVEAKLDDVVKDLKVLEEKKKAVEEKKTRLISMNNENDSEIAKAKSSVNLLNEEIQKVKHKFRSLAASPWK</sequence>
<dbReference type="PANTHER" id="PTHR31917:SF153">
    <property type="entry name" value="DUF724 DOMAIN-CONTAINING PROTEIN 3-RELATED"/>
    <property type="match status" value="1"/>
</dbReference>
<feature type="coiled-coil region" evidence="3">
    <location>
        <begin position="371"/>
        <end position="471"/>
    </location>
</feature>
<dbReference type="InterPro" id="IPR007930">
    <property type="entry name" value="DUF724"/>
</dbReference>
<keyword evidence="3" id="KW-0175">Coiled coil</keyword>
<keyword evidence="6" id="KW-1185">Reference proteome</keyword>
<proteinExistence type="predicted"/>
<dbReference type="InterPro" id="IPR008395">
    <property type="entry name" value="Agenet-like_dom"/>
</dbReference>
<accession>A0ABQ8I4R2</accession>
<feature type="domain" description="Agenet" evidence="4">
    <location>
        <begin position="9"/>
        <end position="86"/>
    </location>
</feature>
<evidence type="ECO:0000313" key="6">
    <source>
        <dbReference type="Proteomes" id="UP000827721"/>
    </source>
</evidence>
<comment type="caution">
    <text evidence="5">The sequence shown here is derived from an EMBL/GenBank/DDBJ whole genome shotgun (WGS) entry which is preliminary data.</text>
</comment>
<evidence type="ECO:0000313" key="5">
    <source>
        <dbReference type="EMBL" id="KAH7571538.1"/>
    </source>
</evidence>
<dbReference type="SMART" id="SM00743">
    <property type="entry name" value="Agenet"/>
    <property type="match status" value="2"/>
</dbReference>
<evidence type="ECO:0000256" key="2">
    <source>
        <dbReference type="ARBA" id="ARBA00022604"/>
    </source>
</evidence>
<evidence type="ECO:0000259" key="4">
    <source>
        <dbReference type="SMART" id="SM00743"/>
    </source>
</evidence>
<organism evidence="5 6">
    <name type="scientific">Xanthoceras sorbifolium</name>
    <dbReference type="NCBI Taxonomy" id="99658"/>
    <lineage>
        <taxon>Eukaryota</taxon>
        <taxon>Viridiplantae</taxon>
        <taxon>Streptophyta</taxon>
        <taxon>Embryophyta</taxon>
        <taxon>Tracheophyta</taxon>
        <taxon>Spermatophyta</taxon>
        <taxon>Magnoliopsida</taxon>
        <taxon>eudicotyledons</taxon>
        <taxon>Gunneridae</taxon>
        <taxon>Pentapetalae</taxon>
        <taxon>rosids</taxon>
        <taxon>malvids</taxon>
        <taxon>Sapindales</taxon>
        <taxon>Sapindaceae</taxon>
        <taxon>Xanthoceroideae</taxon>
        <taxon>Xanthoceras</taxon>
    </lineage>
</organism>
<dbReference type="CDD" id="cd20405">
    <property type="entry name" value="Tudor_Agenet_AtDUF_rpt1_3"/>
    <property type="match status" value="1"/>
</dbReference>
<dbReference type="Proteomes" id="UP000827721">
    <property type="component" value="Unassembled WGS sequence"/>
</dbReference>
<keyword evidence="2" id="KW-0341">Growth regulation</keyword>
<evidence type="ECO:0000256" key="1">
    <source>
        <dbReference type="ARBA" id="ARBA00022448"/>
    </source>
</evidence>
<dbReference type="PANTHER" id="PTHR31917">
    <property type="entry name" value="AGENET DOMAIN-CONTAINING PROTEIN-RELATED"/>
    <property type="match status" value="1"/>
</dbReference>
<gene>
    <name evidence="5" type="ORF">JRO89_XS04G0075200</name>
</gene>
<reference evidence="5 6" key="1">
    <citation type="submission" date="2021-02" db="EMBL/GenBank/DDBJ databases">
        <title>Plant Genome Project.</title>
        <authorList>
            <person name="Zhang R.-G."/>
        </authorList>
    </citation>
    <scope>NUCLEOTIDE SEQUENCE [LARGE SCALE GENOMIC DNA]</scope>
    <source>
        <tissue evidence="5">Leaves</tissue>
    </source>
</reference>
<protein>
    <recommendedName>
        <fullName evidence="4">Agenet domain-containing protein</fullName>
    </recommendedName>
</protein>
<evidence type="ECO:0000256" key="3">
    <source>
        <dbReference type="SAM" id="Coils"/>
    </source>
</evidence>